<proteinExistence type="inferred from homology"/>
<name>A0A7U2EZU8_PHANO</name>
<dbReference type="AlphaFoldDB" id="A0A7U2EZU8"/>
<feature type="domain" description="Auxiliary Activity family 9 catalytic" evidence="14">
    <location>
        <begin position="18"/>
        <end position="219"/>
    </location>
</feature>
<dbReference type="Proteomes" id="UP000663193">
    <property type="component" value="Chromosome 6"/>
</dbReference>
<protein>
    <recommendedName>
        <fullName evidence="11">AA9 family lytic polysaccharide monooxygenase</fullName>
        <ecNumber evidence="11">1.14.99.56</ecNumber>
    </recommendedName>
    <alternativeName>
        <fullName evidence="11">Endo-beta-1,4-glucanase</fullName>
    </alternativeName>
    <alternativeName>
        <fullName evidence="11">Glycosyl hydrolase 61 family protein</fullName>
    </alternativeName>
</protein>
<evidence type="ECO:0000256" key="1">
    <source>
        <dbReference type="ARBA" id="ARBA00001973"/>
    </source>
</evidence>
<dbReference type="InterPro" id="IPR049892">
    <property type="entry name" value="AA9"/>
</dbReference>
<evidence type="ECO:0000256" key="10">
    <source>
        <dbReference type="ARBA" id="ARBA00045077"/>
    </source>
</evidence>
<comment type="subcellular location">
    <subcellularLocation>
        <location evidence="2 11">Secreted</location>
    </subcellularLocation>
</comment>
<comment type="cofactor">
    <cofactor evidence="1">
        <name>Cu(2+)</name>
        <dbReference type="ChEBI" id="CHEBI:29036"/>
    </cofactor>
</comment>
<keyword evidence="16" id="KW-1185">Reference proteome</keyword>
<evidence type="ECO:0000256" key="2">
    <source>
        <dbReference type="ARBA" id="ARBA00004613"/>
    </source>
</evidence>
<comment type="function">
    <text evidence="11">Lytic polysaccharide monooxygenase (LMPO) that depolymerizes crystalline and amorphous polysaccharides via the oxidation of scissile alpha- or beta-(1-4)-glycosidic bonds, yielding C1 and/or C4 oxidation products. Catalysis by LPMOs requires the reduction of the active-site copper from Cu(II) to Cu(I) by a reducing agent and H(2)O(2) or O(2) as a cosubstrate.</text>
</comment>
<dbReference type="GO" id="GO:0030248">
    <property type="term" value="F:cellulose binding"/>
    <property type="evidence" value="ECO:0007669"/>
    <property type="project" value="UniProtKB-UniRule"/>
</dbReference>
<evidence type="ECO:0000256" key="7">
    <source>
        <dbReference type="ARBA" id="ARBA00023277"/>
    </source>
</evidence>
<keyword evidence="5" id="KW-0186">Copper</keyword>
<sequence length="326" mass="33658">MRTSFAIAAAAAQLAAAHTTFQSFVIDGKDMGQHFAVQTPSNGNNPIYDVTSTAMNCNGGKPTTDFVEAKAGSEVTFQWHHNDPQTQSGDQDEPIAKSHQGPVMVYMAKADTKGEGAVWTKIFEEGLNAGTWAVQKFIDNKGQITVKLPNLEDGEYLIRPEIIALHEGNRAKGAQFYNGCGQIKVSGGSVALPASGTDMTKAYTATDPGVLFDIYAGKKEYPIPGPRPMAAGSSGGSSPATPTKPSATPSPASPSAPAATSASPAAPAPATPSKPAASASPAPAPPAGGASGSLPETFTITQFISWLKEQTGSSAKARRHARAFAL</sequence>
<keyword evidence="13" id="KW-0732">Signal</keyword>
<feature type="compositionally biased region" description="Low complexity" evidence="12">
    <location>
        <begin position="230"/>
        <end position="265"/>
    </location>
</feature>
<keyword evidence="8 11" id="KW-0624">Polysaccharide degradation</keyword>
<evidence type="ECO:0000256" key="9">
    <source>
        <dbReference type="ARBA" id="ARBA00044502"/>
    </source>
</evidence>
<dbReference type="GO" id="GO:0030245">
    <property type="term" value="P:cellulose catabolic process"/>
    <property type="evidence" value="ECO:0007669"/>
    <property type="project" value="UniProtKB-UniRule"/>
</dbReference>
<keyword evidence="7 11" id="KW-0119">Carbohydrate metabolism</keyword>
<keyword evidence="6 11" id="KW-1015">Disulfide bond</keyword>
<dbReference type="PANTHER" id="PTHR33353:SF17">
    <property type="entry name" value="ENDO-BETA-1,4-GLUCANASE D"/>
    <property type="match status" value="1"/>
</dbReference>
<dbReference type="EC" id="1.14.99.56" evidence="11"/>
<dbReference type="InterPro" id="IPR005103">
    <property type="entry name" value="AA9_LPMO"/>
</dbReference>
<organism evidence="15 16">
    <name type="scientific">Phaeosphaeria nodorum (strain SN15 / ATCC MYA-4574 / FGSC 10173)</name>
    <name type="common">Glume blotch fungus</name>
    <name type="synonym">Parastagonospora nodorum</name>
    <dbReference type="NCBI Taxonomy" id="321614"/>
    <lineage>
        <taxon>Eukaryota</taxon>
        <taxon>Fungi</taxon>
        <taxon>Dikarya</taxon>
        <taxon>Ascomycota</taxon>
        <taxon>Pezizomycotina</taxon>
        <taxon>Dothideomycetes</taxon>
        <taxon>Pleosporomycetidae</taxon>
        <taxon>Pleosporales</taxon>
        <taxon>Pleosporineae</taxon>
        <taxon>Phaeosphaeriaceae</taxon>
        <taxon>Parastagonospora</taxon>
    </lineage>
</organism>
<keyword evidence="4 11" id="KW-0136">Cellulose degradation</keyword>
<evidence type="ECO:0000256" key="4">
    <source>
        <dbReference type="ARBA" id="ARBA00023001"/>
    </source>
</evidence>
<dbReference type="OrthoDB" id="5558646at2759"/>
<evidence type="ECO:0000256" key="11">
    <source>
        <dbReference type="RuleBase" id="RU368122"/>
    </source>
</evidence>
<dbReference type="PANTHER" id="PTHR33353">
    <property type="entry name" value="PUTATIVE (AFU_ORTHOLOGUE AFUA_1G12560)-RELATED"/>
    <property type="match status" value="1"/>
</dbReference>
<feature type="region of interest" description="Disordered" evidence="12">
    <location>
        <begin position="225"/>
        <end position="295"/>
    </location>
</feature>
<evidence type="ECO:0000256" key="5">
    <source>
        <dbReference type="ARBA" id="ARBA00023008"/>
    </source>
</evidence>
<evidence type="ECO:0000256" key="3">
    <source>
        <dbReference type="ARBA" id="ARBA00022525"/>
    </source>
</evidence>
<dbReference type="EMBL" id="CP069028">
    <property type="protein sequence ID" value="QRC96100.1"/>
    <property type="molecule type" value="Genomic_DNA"/>
</dbReference>
<dbReference type="VEuPathDB" id="FungiDB:JI435_057370"/>
<feature type="chain" id="PRO_5030710657" description="AA9 family lytic polysaccharide monooxygenase" evidence="13">
    <location>
        <begin position="18"/>
        <end position="326"/>
    </location>
</feature>
<evidence type="ECO:0000256" key="6">
    <source>
        <dbReference type="ARBA" id="ARBA00023157"/>
    </source>
</evidence>
<gene>
    <name evidence="15" type="ORF">JI435_057370</name>
</gene>
<dbReference type="Gene3D" id="2.70.50.70">
    <property type="match status" value="1"/>
</dbReference>
<evidence type="ECO:0000259" key="14">
    <source>
        <dbReference type="Pfam" id="PF03443"/>
    </source>
</evidence>
<evidence type="ECO:0000256" key="13">
    <source>
        <dbReference type="SAM" id="SignalP"/>
    </source>
</evidence>
<comment type="similarity">
    <text evidence="9">Belongs to the polysaccharide monooxygenase AA9 family.</text>
</comment>
<dbReference type="GO" id="GO:0008810">
    <property type="term" value="F:cellulase activity"/>
    <property type="evidence" value="ECO:0007669"/>
    <property type="project" value="UniProtKB-UniRule"/>
</dbReference>
<evidence type="ECO:0000256" key="12">
    <source>
        <dbReference type="SAM" id="MobiDB-lite"/>
    </source>
</evidence>
<reference evidence="16" key="1">
    <citation type="journal article" date="2021" name="BMC Genomics">
        <title>Chromosome-level genome assembly and manually-curated proteome of model necrotroph Parastagonospora nodorum Sn15 reveals a genome-wide trove of candidate effector homologs, and redundancy of virulence-related functions within an accessory chromosome.</title>
        <authorList>
            <person name="Bertazzoni S."/>
            <person name="Jones D.A.B."/>
            <person name="Phan H.T."/>
            <person name="Tan K.-C."/>
            <person name="Hane J.K."/>
        </authorList>
    </citation>
    <scope>NUCLEOTIDE SEQUENCE [LARGE SCALE GENOMIC DNA]</scope>
    <source>
        <strain evidence="16">SN15 / ATCC MYA-4574 / FGSC 10173)</strain>
    </source>
</reference>
<accession>A0A7U2EZU8</accession>
<evidence type="ECO:0000256" key="8">
    <source>
        <dbReference type="ARBA" id="ARBA00023326"/>
    </source>
</evidence>
<feature type="signal peptide" evidence="13">
    <location>
        <begin position="1"/>
        <end position="17"/>
    </location>
</feature>
<evidence type="ECO:0000313" key="15">
    <source>
        <dbReference type="EMBL" id="QRC96100.1"/>
    </source>
</evidence>
<keyword evidence="3 11" id="KW-0964">Secreted</keyword>
<dbReference type="Pfam" id="PF03443">
    <property type="entry name" value="AA9"/>
    <property type="match status" value="1"/>
</dbReference>
<comment type="domain">
    <text evidence="11">Has a modular structure: an endo-beta-1,4-glucanase catalytic module at the N-terminus, a linker rich in serines and threonines, and a C-terminal carbohydrate-binding module (CBM).</text>
</comment>
<comment type="catalytic activity">
    <reaction evidence="10 11">
        <text>[(1-&gt;4)-beta-D-glucosyl]n+m + reduced acceptor + O2 = 4-dehydro-beta-D-glucosyl-[(1-&gt;4)-beta-D-glucosyl]n-1 + [(1-&gt;4)-beta-D-glucosyl]m + acceptor + H2O.</text>
        <dbReference type="EC" id="1.14.99.56"/>
    </reaction>
</comment>
<dbReference type="GO" id="GO:0005576">
    <property type="term" value="C:extracellular region"/>
    <property type="evidence" value="ECO:0007669"/>
    <property type="project" value="UniProtKB-SubCell"/>
</dbReference>
<dbReference type="CDD" id="cd21175">
    <property type="entry name" value="LPMO_AA9"/>
    <property type="match status" value="1"/>
</dbReference>
<evidence type="ECO:0000313" key="16">
    <source>
        <dbReference type="Proteomes" id="UP000663193"/>
    </source>
</evidence>